<evidence type="ECO:0000313" key="15">
    <source>
        <dbReference type="Proteomes" id="UP000268652"/>
    </source>
</evidence>
<evidence type="ECO:0000256" key="3">
    <source>
        <dbReference type="ARBA" id="ARBA00022553"/>
    </source>
</evidence>
<comment type="caution">
    <text evidence="13">The sequence shown here is derived from an EMBL/GenBank/DDBJ whole genome shotgun (WGS) entry which is preliminary data.</text>
</comment>
<dbReference type="Gene3D" id="3.40.47.10">
    <property type="match status" value="2"/>
</dbReference>
<dbReference type="InterPro" id="IPR013968">
    <property type="entry name" value="PKS_KR"/>
</dbReference>
<dbReference type="InterPro" id="IPR016035">
    <property type="entry name" value="Acyl_Trfase/lysoPLipase"/>
</dbReference>
<dbReference type="InterPro" id="IPR001227">
    <property type="entry name" value="Ac_transferase_dom_sf"/>
</dbReference>
<dbReference type="SUPFAM" id="SSF52151">
    <property type="entry name" value="FabD/lysophospholipase-like"/>
    <property type="match status" value="2"/>
</dbReference>
<dbReference type="Gene3D" id="3.40.50.720">
    <property type="entry name" value="NAD(P)-binding Rossmann-like Domain"/>
    <property type="match status" value="1"/>
</dbReference>
<dbReference type="EMBL" id="RBDY01000027">
    <property type="protein sequence ID" value="RKN16415.1"/>
    <property type="molecule type" value="Genomic_DNA"/>
</dbReference>
<evidence type="ECO:0000256" key="6">
    <source>
        <dbReference type="ARBA" id="ARBA00023268"/>
    </source>
</evidence>
<dbReference type="SUPFAM" id="SSF51735">
    <property type="entry name" value="NAD(P)-binding Rossmann-fold domains"/>
    <property type="match status" value="2"/>
</dbReference>
<dbReference type="InterPro" id="IPR020807">
    <property type="entry name" value="PKS_DH"/>
</dbReference>
<dbReference type="SMART" id="SM00825">
    <property type="entry name" value="PKS_KS"/>
    <property type="match status" value="2"/>
</dbReference>
<dbReference type="InterPro" id="IPR018201">
    <property type="entry name" value="Ketoacyl_synth_AS"/>
</dbReference>
<dbReference type="EMBL" id="RBDX01000029">
    <property type="protein sequence ID" value="RKN05089.1"/>
    <property type="molecule type" value="Genomic_DNA"/>
</dbReference>
<dbReference type="InterPro" id="IPR036291">
    <property type="entry name" value="NAD(P)-bd_dom_sf"/>
</dbReference>
<feature type="active site" description="Proton donor; for dehydratase activity" evidence="8">
    <location>
        <position position="2098"/>
    </location>
</feature>
<reference evidence="15 16" key="1">
    <citation type="submission" date="2018-09" db="EMBL/GenBank/DDBJ databases">
        <title>Streptomyces sp. nov. DS1-2, an endophytic actinomycete isolated from roots of Dendrobium scabrilingue.</title>
        <authorList>
            <person name="Kuncharoen N."/>
            <person name="Kudo T."/>
            <person name="Ohkuma M."/>
            <person name="Yuki M."/>
            <person name="Tanasupawat S."/>
        </authorList>
    </citation>
    <scope>NUCLEOTIDE SEQUENCE [LARGE SCALE GENOMIC DNA]</scope>
    <source>
        <strain evidence="13 16">AZ1-7</strain>
        <strain evidence="14 15">DS1-2</strain>
    </source>
</reference>
<dbReference type="Gene3D" id="3.10.129.110">
    <property type="entry name" value="Polyketide synthase dehydratase"/>
    <property type="match status" value="1"/>
</dbReference>
<feature type="active site" description="Proton acceptor; for dehydratase activity" evidence="8">
    <location>
        <position position="1944"/>
    </location>
</feature>
<dbReference type="GO" id="GO:0004315">
    <property type="term" value="F:3-oxoacyl-[acyl-carrier-protein] synthase activity"/>
    <property type="evidence" value="ECO:0007669"/>
    <property type="project" value="InterPro"/>
</dbReference>
<proteinExistence type="predicted"/>
<dbReference type="SUPFAM" id="SSF47336">
    <property type="entry name" value="ACP-like"/>
    <property type="match status" value="2"/>
</dbReference>
<feature type="region of interest" description="Disordered" evidence="9">
    <location>
        <begin position="2698"/>
        <end position="2775"/>
    </location>
</feature>
<dbReference type="InterPro" id="IPR009081">
    <property type="entry name" value="PP-bd_ACP"/>
</dbReference>
<dbReference type="InterPro" id="IPR057326">
    <property type="entry name" value="KR_dom"/>
</dbReference>
<evidence type="ECO:0000259" key="11">
    <source>
        <dbReference type="PROSITE" id="PS52004"/>
    </source>
</evidence>
<feature type="domain" description="PKS/mFAS DH" evidence="12">
    <location>
        <begin position="1912"/>
        <end position="2191"/>
    </location>
</feature>
<evidence type="ECO:0000256" key="2">
    <source>
        <dbReference type="ARBA" id="ARBA00022450"/>
    </source>
</evidence>
<accession>A0A3A9VWG4</accession>
<dbReference type="InterPro" id="IPR016036">
    <property type="entry name" value="Malonyl_transacylase_ACP-bd"/>
</dbReference>
<dbReference type="GO" id="GO:0071770">
    <property type="term" value="P:DIM/DIP cell wall layer assembly"/>
    <property type="evidence" value="ECO:0007669"/>
    <property type="project" value="TreeGrafter"/>
</dbReference>
<dbReference type="CDD" id="cd08956">
    <property type="entry name" value="KR_3_FAS_SDR_x"/>
    <property type="match status" value="1"/>
</dbReference>
<dbReference type="PANTHER" id="PTHR43775:SF51">
    <property type="entry name" value="INACTIVE PHENOLPHTHIOCEROL SYNTHESIS POLYKETIDE SYNTHASE TYPE I PKS1-RELATED"/>
    <property type="match status" value="1"/>
</dbReference>
<dbReference type="InterPro" id="IPR014031">
    <property type="entry name" value="Ketoacyl_synth_C"/>
</dbReference>
<dbReference type="InterPro" id="IPR049552">
    <property type="entry name" value="PKS_DH_N"/>
</dbReference>
<dbReference type="SUPFAM" id="SSF53901">
    <property type="entry name" value="Thiolase-like"/>
    <property type="match status" value="2"/>
</dbReference>
<dbReference type="Pfam" id="PF08659">
    <property type="entry name" value="KR"/>
    <property type="match status" value="1"/>
</dbReference>
<dbReference type="InterPro" id="IPR049551">
    <property type="entry name" value="PKS_DH_C"/>
</dbReference>
<feature type="region of interest" description="C-terminal hotdog fold" evidence="8">
    <location>
        <begin position="2040"/>
        <end position="2191"/>
    </location>
</feature>
<dbReference type="SMART" id="SM00826">
    <property type="entry name" value="PKS_DH"/>
    <property type="match status" value="1"/>
</dbReference>
<dbReference type="GO" id="GO:0006633">
    <property type="term" value="P:fatty acid biosynthetic process"/>
    <property type="evidence" value="ECO:0007669"/>
    <property type="project" value="InterPro"/>
</dbReference>
<dbReference type="SMART" id="SM00827">
    <property type="entry name" value="PKS_AT"/>
    <property type="match status" value="2"/>
</dbReference>
<dbReference type="Pfam" id="PF14765">
    <property type="entry name" value="PS-DH"/>
    <property type="match status" value="1"/>
</dbReference>
<dbReference type="PROSITE" id="PS00606">
    <property type="entry name" value="KS3_1"/>
    <property type="match status" value="1"/>
</dbReference>
<dbReference type="InterPro" id="IPR020841">
    <property type="entry name" value="PKS_Beta-ketoAc_synthase_dom"/>
</dbReference>
<dbReference type="PROSITE" id="PS50075">
    <property type="entry name" value="CARRIER"/>
    <property type="match status" value="2"/>
</dbReference>
<dbReference type="PROSITE" id="PS00012">
    <property type="entry name" value="PHOSPHOPANTETHEINE"/>
    <property type="match status" value="1"/>
</dbReference>
<dbReference type="Gene3D" id="3.40.366.10">
    <property type="entry name" value="Malonyl-Coenzyme A Acyl Carrier Protein, domain 2"/>
    <property type="match status" value="2"/>
</dbReference>
<dbReference type="Proteomes" id="UP000268652">
    <property type="component" value="Unassembled WGS sequence"/>
</dbReference>
<dbReference type="Pfam" id="PF00698">
    <property type="entry name" value="Acyl_transf_1"/>
    <property type="match status" value="2"/>
</dbReference>
<dbReference type="Gene3D" id="3.30.70.3290">
    <property type="match status" value="2"/>
</dbReference>
<feature type="region of interest" description="Disordered" evidence="9">
    <location>
        <begin position="995"/>
        <end position="1017"/>
    </location>
</feature>
<sequence length="2775" mass="285929">MSSRASYRASTSPIRMRVTAGDCMSSRGAKNTAGEPIAVVGLACRLPGGESPSAFWRLLSAGQDAMGAMPEDRRPEAVDAAYRRGGFLPAIDRFDAAFFGVSPREAAAMDPQARLVLELAWEALEHARTAPTALRGTPSGVFVGAIAGDWERLHERPGPHTFAGTQRGLIANRVSYHLGWRGPSLTLDTGQSSSLVAVHAACASLRSGAARVALAGGVNLIPDARSSAALAAFGALSPDGRCHTFDSRANGYARGEGGALVVLKPLSAALAEGDRVHAVILGGAVNNDGGGDGLTVPHGPAQEEVIRLAHADAGVTPGEVSYVELHGTGTRVGDPVEAHALGAAMAAERPGGAPLLVGSVKTNIGHLEGAAGIAGLLKVVLGLSHRELPASLNFAAPPPEIPLDRLGLDVVRTRTEWPGAGRRVAGVSSFGVGGTNCHLIVAEAPPAEPRGAEPPVGAPPLVLSARSATALRATGRALSGNLAAHPSVPLADVAHSLLRSRTLFEHRAVVLGGHDGDRVDGGHVGGHRAALDALAEGRPDETVAVGRALPGGDVLVFPGQGAQWVGMAAQLLDGPREVADRLVECARALEPFVDHAPLDVLRGAPGAPGLDRVDVVQPALWAVMVALAELWRSRGVEPTTVIGHSQGEIAAATVVGALSLSDAARVVALRSRALRALTGGGMLSVGAPPEAVAQLLADAPEVSVAADNGPRSTVLSGPRAALAALGERLTAAGHRAKPLPVGYASHSPAVDAVREELLTLLAPITPVSTPATFVSTLTGAPIDTAALDAAYWCDNLRHPVRFADATRAAIERGASRFIEVSPHPVLTAAIEETAEEAGAEAVALGTLRRGDGGPRRLLRATAEALVAGAPVAWPEVAGAALTDLPTYPFQRERHWPGEAPRAAAPEAAAARVDASPRALRALVTGAAATVLGHGEAGAVDPLRTFKDLGLDSAGTVELRGLLQSLTGLRLPSSLLYDFPTPQRVAEHVRALLIDGDGGDGERPATVSELTPAPGGRAGDPAGLGGEAIAVVAMGCRLPGGVTSPEELWALLAEGRDAATELPTNRGWDLDALHAGACATRRGGFLHEADAFDAEFFGLSPREALAMDPQQRLMLEVCWEAIERAGIDPTALAGSPTGVFVGAMATDYGPRLHQPTGVADGHLLTGTALSVASGRIAYTLGLTGPALTLDTACSSSLVAVQLATASLRRGECALALAGGVTVMANPGNLVEFSRQNGLAPDGRAKAFSAAADGTAFAEGAGVLLLERLSDARRNGHPVLAVIRGAAVNSDGASNGLSAPNGQAQQRVIRAALADAGLAPADVDAVEAHGTGTALGDPVEAHALLATYGQGRSTPAWLGSVKSNLGHTQAAAGVAGVIKMVLALRHGLLPMTLHAERPSERVHWDEGAVRLLTRERPWPSGERPRRAAVSSFGISGTNAHLVLEEAPRDGAPRAEAPLDGAPRAEAATGELPAPNGPLVWVLAARSEAALRARAAGLRAVADSPDAAAAAPLLARRTAFAHRAVVVAEDRGELVAALNALSEGAPHPALVTGVAPREAHPVFVFPGQGAQWVGMAAELLEEDEEFAADLRRCAEALRPHTGWSVLDVLTGLESAPSLERTDVVQPVLFALMYALAGRWRAAGVEPAAVVGHSQGEIAGAAVAGALPLAEAARISALRARVVGALDGTGGVLAVGLPAAEVAERLAPWRDRLWVAVDNGPIGTVVAGELAAIDAFAAACGDRVQLRRTPVAYAAHTPHVTAVREELLSGIGQLAPRDTGTAISSSLEGALIEGSRLDAGYWYRNLAEPVRFDAAIRAFSGTADPLFVEVSPHPILTGAVAGIIADAGLGGAAVGTLRRGAGGRHQLMTALGNAWVRGAPVAWPRVLGRVHRQLDLPTYAFDRGRYWLHPAERGGHPLLDRVVPVAEGDGVLLTGRVSRSRTPWLADHAVEGRVLLPGTAFAEMALRAAAEAGAPGVESLTLHAPLDLPENGAITLQVAINGTELSIHARVGDDAPWIRHASGTLADEAPPPQDRLTHWPPRGATPVDIADAYDRLAARGYAYGPAFRGLTSAWRAEGELWAEVARPAGGAGEFVLHPALMDAALHPLLMDGAPDGDGRGLLLPFAFSGLRVTRPGAERLRVRVGDGRVTVWDGRGEPVGGIDEVTLRPAAARNVPGLHRVDWVEARPATEPQGSPYAVVDCGAELPESAPPVVLVRCPDAPALATLHRVAATVRQWATGERSPGSRLVFIADPDTPAGAPVWGLVRSAIAEHPGRFGLADAPERLAATVRADQFRVRDGRVLVPRVVPGTVGEAPPPGLGDGAVLITGGTGGLGALVATHLVERHGVTELVLTSRRGPAAPGADALARRLREAGASVTVAACDAADREALSQLLAGRRLSAVVHAAGALEDGTVGALTPERLDAALRPKADAAALLDELTADQPLRAFVLFSSVAGVLGNRGQAAYAAANAALDALARDRRARGLPAVSIAWGLWSLPTGMTAHLKAADRRRLAAVAPLGERDGLDLFDAALRPDADPVMVASRFDPAALRDLGDQLPDVLRSLAPAPGRRTAPGTTASPAPTPRFEDAASVLAFVRDQVALALGHASPEAIDPERPFSDLGLDSLTSVELRNRIGEATGLRLPASLVFNHPTVTLLAAHLAGELAPDPERALRDALDAALPTLDRERALAILSEALDRAGTRESALHPTGESALQPHAESAPPAAPPAVPQPASDDELFAFIDAQLDAGTHTRPDAPLDTRLDARTRPDADPASTRI</sequence>
<dbReference type="SMART" id="SM00823">
    <property type="entry name" value="PKS_PP"/>
    <property type="match status" value="2"/>
</dbReference>
<dbReference type="Pfam" id="PF21089">
    <property type="entry name" value="PKS_DH_N"/>
    <property type="match status" value="1"/>
</dbReference>
<dbReference type="InterPro" id="IPR036736">
    <property type="entry name" value="ACP-like_sf"/>
</dbReference>
<evidence type="ECO:0000256" key="9">
    <source>
        <dbReference type="SAM" id="MobiDB-lite"/>
    </source>
</evidence>
<dbReference type="GO" id="GO:0031177">
    <property type="term" value="F:phosphopantetheine binding"/>
    <property type="evidence" value="ECO:0007669"/>
    <property type="project" value="InterPro"/>
</dbReference>
<dbReference type="Gene3D" id="1.10.1200.10">
    <property type="entry name" value="ACP-like"/>
    <property type="match status" value="2"/>
</dbReference>
<dbReference type="Pfam" id="PF02801">
    <property type="entry name" value="Ketoacyl-synt_C"/>
    <property type="match status" value="2"/>
</dbReference>
<evidence type="ECO:0000256" key="4">
    <source>
        <dbReference type="ARBA" id="ARBA00022679"/>
    </source>
</evidence>
<feature type="domain" description="Carrier" evidence="10">
    <location>
        <begin position="917"/>
        <end position="992"/>
    </location>
</feature>
<dbReference type="GO" id="GO:0005886">
    <property type="term" value="C:plasma membrane"/>
    <property type="evidence" value="ECO:0007669"/>
    <property type="project" value="TreeGrafter"/>
</dbReference>
<evidence type="ECO:0000256" key="5">
    <source>
        <dbReference type="ARBA" id="ARBA00023194"/>
    </source>
</evidence>
<dbReference type="InterPro" id="IPR014030">
    <property type="entry name" value="Ketoacyl_synth_N"/>
</dbReference>
<evidence type="ECO:0000259" key="12">
    <source>
        <dbReference type="PROSITE" id="PS52019"/>
    </source>
</evidence>
<feature type="domain" description="Carrier" evidence="10">
    <location>
        <begin position="2587"/>
        <end position="2662"/>
    </location>
</feature>
<dbReference type="PROSITE" id="PS52004">
    <property type="entry name" value="KS3_2"/>
    <property type="match status" value="2"/>
</dbReference>
<dbReference type="Proteomes" id="UP000275024">
    <property type="component" value="Unassembled WGS sequence"/>
</dbReference>
<dbReference type="InterPro" id="IPR032821">
    <property type="entry name" value="PKS_assoc"/>
</dbReference>
<evidence type="ECO:0000259" key="10">
    <source>
        <dbReference type="PROSITE" id="PS50075"/>
    </source>
</evidence>
<keyword evidence="6" id="KW-0511">Multifunctional enzyme</keyword>
<feature type="region of interest" description="Disordered" evidence="9">
    <location>
        <begin position="2561"/>
        <end position="2581"/>
    </location>
</feature>
<feature type="domain" description="Ketosynthase family 3 (KS3)" evidence="11">
    <location>
        <begin position="1025"/>
        <end position="1443"/>
    </location>
</feature>
<dbReference type="Pfam" id="PF00109">
    <property type="entry name" value="ketoacyl-synt"/>
    <property type="match status" value="2"/>
</dbReference>
<dbReference type="OrthoDB" id="9778690at2"/>
<evidence type="ECO:0000256" key="7">
    <source>
        <dbReference type="ARBA" id="ARBA00023315"/>
    </source>
</evidence>
<dbReference type="InterPro" id="IPR049900">
    <property type="entry name" value="PKS_mFAS_DH"/>
</dbReference>
<dbReference type="GO" id="GO:0004312">
    <property type="term" value="F:fatty acid synthase activity"/>
    <property type="evidence" value="ECO:0007669"/>
    <property type="project" value="TreeGrafter"/>
</dbReference>
<feature type="compositionally biased region" description="Low complexity" evidence="9">
    <location>
        <begin position="2567"/>
        <end position="2577"/>
    </location>
</feature>
<evidence type="ECO:0000313" key="16">
    <source>
        <dbReference type="Proteomes" id="UP000275024"/>
    </source>
</evidence>
<gene>
    <name evidence="14" type="ORF">D7318_25705</name>
    <name evidence="13" type="ORF">D7319_26340</name>
</gene>
<keyword evidence="5" id="KW-0045">Antibiotic biosynthesis</keyword>
<dbReference type="GO" id="GO:0005737">
    <property type="term" value="C:cytoplasm"/>
    <property type="evidence" value="ECO:0007669"/>
    <property type="project" value="TreeGrafter"/>
</dbReference>
<dbReference type="InterPro" id="IPR042104">
    <property type="entry name" value="PKS_dehydratase_sf"/>
</dbReference>
<evidence type="ECO:0000313" key="14">
    <source>
        <dbReference type="EMBL" id="RKN16415.1"/>
    </source>
</evidence>
<keyword evidence="2" id="KW-0596">Phosphopantetheine</keyword>
<dbReference type="PANTHER" id="PTHR43775">
    <property type="entry name" value="FATTY ACID SYNTHASE"/>
    <property type="match status" value="1"/>
</dbReference>
<keyword evidence="7" id="KW-0012">Acyltransferase</keyword>
<evidence type="ECO:0000256" key="1">
    <source>
        <dbReference type="ARBA" id="ARBA00004792"/>
    </source>
</evidence>
<dbReference type="FunFam" id="3.40.366.10:FF:000002">
    <property type="entry name" value="Probable polyketide synthase 2"/>
    <property type="match status" value="1"/>
</dbReference>
<protein>
    <submittedName>
        <fullName evidence="13">SDR family NAD(P)-dependent oxidoreductase</fullName>
    </submittedName>
</protein>
<feature type="region of interest" description="N-terminal hotdog fold" evidence="8">
    <location>
        <begin position="1912"/>
        <end position="2028"/>
    </location>
</feature>
<dbReference type="SUPFAM" id="SSF55048">
    <property type="entry name" value="Probable ACP-binding domain of malonyl-CoA ACP transacylase"/>
    <property type="match status" value="2"/>
</dbReference>
<dbReference type="SMART" id="SM01294">
    <property type="entry name" value="PKS_PP_betabranch"/>
    <property type="match status" value="1"/>
</dbReference>
<dbReference type="Pfam" id="PF00550">
    <property type="entry name" value="PP-binding"/>
    <property type="match status" value="2"/>
</dbReference>
<keyword evidence="4" id="KW-0808">Transferase</keyword>
<dbReference type="Pfam" id="PF16197">
    <property type="entry name" value="KAsynt_C_assoc"/>
    <property type="match status" value="2"/>
</dbReference>
<feature type="compositionally biased region" description="Basic and acidic residues" evidence="9">
    <location>
        <begin position="2748"/>
        <end position="2768"/>
    </location>
</feature>
<keyword evidence="3" id="KW-0597">Phosphoprotein</keyword>
<dbReference type="InterPro" id="IPR020806">
    <property type="entry name" value="PKS_PP-bd"/>
</dbReference>
<keyword evidence="15" id="KW-1185">Reference proteome</keyword>
<feature type="domain" description="Ketosynthase family 3 (KS3)" evidence="11">
    <location>
        <begin position="34"/>
        <end position="443"/>
    </location>
</feature>
<evidence type="ECO:0000313" key="13">
    <source>
        <dbReference type="EMBL" id="RKN05089.1"/>
    </source>
</evidence>
<dbReference type="GO" id="GO:0033068">
    <property type="term" value="P:macrolide biosynthetic process"/>
    <property type="evidence" value="ECO:0007669"/>
    <property type="project" value="UniProtKB-ARBA"/>
</dbReference>
<organism evidence="13 16">
    <name type="scientific">Streptomyces radicis</name>
    <dbReference type="NCBI Taxonomy" id="1750517"/>
    <lineage>
        <taxon>Bacteria</taxon>
        <taxon>Bacillati</taxon>
        <taxon>Actinomycetota</taxon>
        <taxon>Actinomycetes</taxon>
        <taxon>Kitasatosporales</taxon>
        <taxon>Streptomycetaceae</taxon>
        <taxon>Streptomyces</taxon>
    </lineage>
</organism>
<dbReference type="InterPro" id="IPR006162">
    <property type="entry name" value="Ppantetheine_attach_site"/>
</dbReference>
<dbReference type="InterPro" id="IPR014043">
    <property type="entry name" value="Acyl_transferase_dom"/>
</dbReference>
<dbReference type="FunFam" id="3.40.47.10:FF:000019">
    <property type="entry name" value="Polyketide synthase type I"/>
    <property type="match status" value="1"/>
</dbReference>
<dbReference type="InterPro" id="IPR050091">
    <property type="entry name" value="PKS_NRPS_Biosynth_Enz"/>
</dbReference>
<name>A0A3A9VWG4_9ACTN</name>
<comment type="pathway">
    <text evidence="1">Antibiotic biosynthesis.</text>
</comment>
<evidence type="ECO:0000256" key="8">
    <source>
        <dbReference type="PROSITE-ProRule" id="PRU01363"/>
    </source>
</evidence>
<dbReference type="InterPro" id="IPR016039">
    <property type="entry name" value="Thiolase-like"/>
</dbReference>
<dbReference type="SMART" id="SM00822">
    <property type="entry name" value="PKS_KR"/>
    <property type="match status" value="1"/>
</dbReference>
<dbReference type="PROSITE" id="PS52019">
    <property type="entry name" value="PKS_MFAS_DH"/>
    <property type="match status" value="1"/>
</dbReference>
<dbReference type="CDD" id="cd00833">
    <property type="entry name" value="PKS"/>
    <property type="match status" value="2"/>
</dbReference>